<dbReference type="AlphaFoldDB" id="A0A3N0US20"/>
<evidence type="ECO:0000313" key="2">
    <source>
        <dbReference type="EMBL" id="ROH83329.1"/>
    </source>
</evidence>
<dbReference type="OrthoDB" id="6480897at2"/>
<reference evidence="2 3" key="1">
    <citation type="submission" date="2018-10" db="EMBL/GenBank/DDBJ databases">
        <title>New species genome.</title>
        <authorList>
            <person name="Li Y."/>
        </authorList>
    </citation>
    <scope>NUCLEOTIDE SEQUENCE [LARGE SCALE GENOMIC DNA]</scope>
    <source>
        <strain evidence="2 3">L6_4B</strain>
    </source>
</reference>
<evidence type="ECO:0000313" key="3">
    <source>
        <dbReference type="Proteomes" id="UP000274511"/>
    </source>
</evidence>
<dbReference type="SUPFAM" id="SSF54786">
    <property type="entry name" value="YcfA/nrd intein domain"/>
    <property type="match status" value="1"/>
</dbReference>
<dbReference type="Gene3D" id="3.30.160.130">
    <property type="entry name" value="ykff protein like domains"/>
    <property type="match status" value="1"/>
</dbReference>
<protein>
    <submittedName>
        <fullName evidence="2">DUF905 domain-containing protein</fullName>
    </submittedName>
</protein>
<comment type="caution">
    <text evidence="2">The sequence shown here is derived from an EMBL/GenBank/DDBJ whole genome shotgun (WGS) entry which is preliminary data.</text>
</comment>
<dbReference type="EMBL" id="RJUJ01000003">
    <property type="protein sequence ID" value="ROH83329.1"/>
    <property type="molecule type" value="Genomic_DNA"/>
</dbReference>
<dbReference type="Pfam" id="PF06006">
    <property type="entry name" value="DUF905"/>
    <property type="match status" value="1"/>
</dbReference>
<dbReference type="Proteomes" id="UP000274511">
    <property type="component" value="Unassembled WGS sequence"/>
</dbReference>
<evidence type="ECO:0000256" key="1">
    <source>
        <dbReference type="ARBA" id="ARBA00007059"/>
    </source>
</evidence>
<organism evidence="2 3">
    <name type="scientific">Lonsdalea populi</name>
    <dbReference type="NCBI Taxonomy" id="1172565"/>
    <lineage>
        <taxon>Bacteria</taxon>
        <taxon>Pseudomonadati</taxon>
        <taxon>Pseudomonadota</taxon>
        <taxon>Gammaproteobacteria</taxon>
        <taxon>Enterobacterales</taxon>
        <taxon>Pectobacteriaceae</taxon>
        <taxon>Lonsdalea</taxon>
    </lineage>
</organism>
<accession>A0A3N0US20</accession>
<sequence>MCIEEFALLPSCPLTREQAEAIARQYLNVSIEDDQGNHFRVVVRHNGEMLWRAWNF</sequence>
<name>A0A3N0US20_9GAMM</name>
<gene>
    <name evidence="2" type="ORF">EC392_03890</name>
</gene>
<proteinExistence type="inferred from homology"/>
<dbReference type="InterPro" id="IPR038612">
    <property type="entry name" value="YkfF-like_sf"/>
</dbReference>
<dbReference type="RefSeq" id="WP_112103843.1">
    <property type="nucleotide sequence ID" value="NZ_LUSU01000002.1"/>
</dbReference>
<dbReference type="InterPro" id="IPR009253">
    <property type="entry name" value="DUF905"/>
</dbReference>
<comment type="similarity">
    <text evidence="1">Belongs to the UPF0401 family.</text>
</comment>